<organism evidence="1 2">
    <name type="scientific">Crepidotus variabilis</name>
    <dbReference type="NCBI Taxonomy" id="179855"/>
    <lineage>
        <taxon>Eukaryota</taxon>
        <taxon>Fungi</taxon>
        <taxon>Dikarya</taxon>
        <taxon>Basidiomycota</taxon>
        <taxon>Agaricomycotina</taxon>
        <taxon>Agaricomycetes</taxon>
        <taxon>Agaricomycetidae</taxon>
        <taxon>Agaricales</taxon>
        <taxon>Agaricineae</taxon>
        <taxon>Crepidotaceae</taxon>
        <taxon>Crepidotus</taxon>
    </lineage>
</organism>
<gene>
    <name evidence="1" type="ORF">CPB83DRAFT_900921</name>
</gene>
<dbReference type="AlphaFoldDB" id="A0A9P6BCM3"/>
<dbReference type="Proteomes" id="UP000807306">
    <property type="component" value="Unassembled WGS sequence"/>
</dbReference>
<evidence type="ECO:0000313" key="1">
    <source>
        <dbReference type="EMBL" id="KAF9521262.1"/>
    </source>
</evidence>
<comment type="caution">
    <text evidence="1">The sequence shown here is derived from an EMBL/GenBank/DDBJ whole genome shotgun (WGS) entry which is preliminary data.</text>
</comment>
<dbReference type="EMBL" id="MU158185">
    <property type="protein sequence ID" value="KAF9521262.1"/>
    <property type="molecule type" value="Genomic_DNA"/>
</dbReference>
<accession>A0A9P6BCM3</accession>
<proteinExistence type="predicted"/>
<evidence type="ECO:0000313" key="2">
    <source>
        <dbReference type="Proteomes" id="UP000807306"/>
    </source>
</evidence>
<name>A0A9P6BCM3_9AGAR</name>
<sequence length="90" mass="10007">MSQSERDLRRKTPTVIAGDMRCALAKSAVYQVMGTSGLPGLQSSYLPFDSPDLHSPDPHLMSLVPEHLRPLFAFTFIVHCFTRLLASFSL</sequence>
<keyword evidence="2" id="KW-1185">Reference proteome</keyword>
<protein>
    <submittedName>
        <fullName evidence="1">Uncharacterized protein</fullName>
    </submittedName>
</protein>
<reference evidence="1" key="1">
    <citation type="submission" date="2020-11" db="EMBL/GenBank/DDBJ databases">
        <authorList>
            <consortium name="DOE Joint Genome Institute"/>
            <person name="Ahrendt S."/>
            <person name="Riley R."/>
            <person name="Andreopoulos W."/>
            <person name="Labutti K."/>
            <person name="Pangilinan J."/>
            <person name="Ruiz-Duenas F.J."/>
            <person name="Barrasa J.M."/>
            <person name="Sanchez-Garcia M."/>
            <person name="Camarero S."/>
            <person name="Miyauchi S."/>
            <person name="Serrano A."/>
            <person name="Linde D."/>
            <person name="Babiker R."/>
            <person name="Drula E."/>
            <person name="Ayuso-Fernandez I."/>
            <person name="Pacheco R."/>
            <person name="Padilla G."/>
            <person name="Ferreira P."/>
            <person name="Barriuso J."/>
            <person name="Kellner H."/>
            <person name="Castanera R."/>
            <person name="Alfaro M."/>
            <person name="Ramirez L."/>
            <person name="Pisabarro A.G."/>
            <person name="Kuo A."/>
            <person name="Tritt A."/>
            <person name="Lipzen A."/>
            <person name="He G."/>
            <person name="Yan M."/>
            <person name="Ng V."/>
            <person name="Cullen D."/>
            <person name="Martin F."/>
            <person name="Rosso M.-N."/>
            <person name="Henrissat B."/>
            <person name="Hibbett D."/>
            <person name="Martinez A.T."/>
            <person name="Grigoriev I.V."/>
        </authorList>
    </citation>
    <scope>NUCLEOTIDE SEQUENCE</scope>
    <source>
        <strain evidence="1">CBS 506.95</strain>
    </source>
</reference>